<feature type="domain" description="Amidohydrolase-related" evidence="11">
    <location>
        <begin position="74"/>
        <end position="414"/>
    </location>
</feature>
<comment type="caution">
    <text evidence="12">The sequence shown here is derived from an EMBL/GenBank/DDBJ whole genome shotgun (WGS) entry which is preliminary data.</text>
</comment>
<dbReference type="Gene3D" id="1.10.560.10">
    <property type="entry name" value="GroEL-like equatorial domain"/>
    <property type="match status" value="1"/>
</dbReference>
<dbReference type="GO" id="GO:0016810">
    <property type="term" value="F:hydrolase activity, acting on carbon-nitrogen (but not peptide) bonds"/>
    <property type="evidence" value="ECO:0007669"/>
    <property type="project" value="InterPro"/>
</dbReference>
<dbReference type="OrthoDB" id="10248520at2759"/>
<dbReference type="InterPro" id="IPR006680">
    <property type="entry name" value="Amidohydro-rel"/>
</dbReference>
<dbReference type="PROSITE" id="PS00751">
    <property type="entry name" value="TCP1_2"/>
    <property type="match status" value="1"/>
</dbReference>
<dbReference type="InterPro" id="IPR027409">
    <property type="entry name" value="GroEL-like_apical_dom_sf"/>
</dbReference>
<evidence type="ECO:0000256" key="4">
    <source>
        <dbReference type="ARBA" id="ARBA00014424"/>
    </source>
</evidence>
<dbReference type="AlphaFoldDB" id="A0A5N5QXP4"/>
<dbReference type="SUPFAM" id="SSF48592">
    <property type="entry name" value="GroEL equatorial domain-like"/>
    <property type="match status" value="1"/>
</dbReference>
<name>A0A5N5QXP4_9AGAM</name>
<evidence type="ECO:0000256" key="7">
    <source>
        <dbReference type="ARBA" id="ARBA00022840"/>
    </source>
</evidence>
<dbReference type="Gene3D" id="3.50.7.10">
    <property type="entry name" value="GroEL"/>
    <property type="match status" value="1"/>
</dbReference>
<evidence type="ECO:0000256" key="2">
    <source>
        <dbReference type="ARBA" id="ARBA00008020"/>
    </source>
</evidence>
<dbReference type="Proteomes" id="UP000383932">
    <property type="component" value="Unassembled WGS sequence"/>
</dbReference>
<dbReference type="InterPro" id="IPR002194">
    <property type="entry name" value="Chaperonin_TCP-1_CS"/>
</dbReference>
<dbReference type="SUPFAM" id="SSF54849">
    <property type="entry name" value="GroEL-intermediate domain like"/>
    <property type="match status" value="1"/>
</dbReference>
<evidence type="ECO:0000313" key="13">
    <source>
        <dbReference type="Proteomes" id="UP000383932"/>
    </source>
</evidence>
<keyword evidence="6 10" id="KW-0547">Nucleotide-binding</keyword>
<dbReference type="Pfam" id="PF01979">
    <property type="entry name" value="Amidohydro_1"/>
    <property type="match status" value="1"/>
</dbReference>
<dbReference type="GO" id="GO:0051082">
    <property type="term" value="F:unfolded protein binding"/>
    <property type="evidence" value="ECO:0007669"/>
    <property type="project" value="InterPro"/>
</dbReference>
<organism evidence="12 13">
    <name type="scientific">Ceratobasidium theobromae</name>
    <dbReference type="NCBI Taxonomy" id="1582974"/>
    <lineage>
        <taxon>Eukaryota</taxon>
        <taxon>Fungi</taxon>
        <taxon>Dikarya</taxon>
        <taxon>Basidiomycota</taxon>
        <taxon>Agaricomycotina</taxon>
        <taxon>Agaricomycetes</taxon>
        <taxon>Cantharellales</taxon>
        <taxon>Ceratobasidiaceae</taxon>
        <taxon>Ceratobasidium</taxon>
    </lineage>
</organism>
<dbReference type="GO" id="GO:0005832">
    <property type="term" value="C:chaperonin-containing T-complex"/>
    <property type="evidence" value="ECO:0007669"/>
    <property type="project" value="UniProtKB-ARBA"/>
</dbReference>
<dbReference type="InterPro" id="IPR032466">
    <property type="entry name" value="Metal_Hydrolase"/>
</dbReference>
<evidence type="ECO:0000256" key="6">
    <source>
        <dbReference type="ARBA" id="ARBA00022741"/>
    </source>
</evidence>
<dbReference type="InterPro" id="IPR054827">
    <property type="entry name" value="thermosome_alpha"/>
</dbReference>
<dbReference type="PROSITE" id="PS00750">
    <property type="entry name" value="TCP1_1"/>
    <property type="match status" value="1"/>
</dbReference>
<dbReference type="GO" id="GO:0005524">
    <property type="term" value="F:ATP binding"/>
    <property type="evidence" value="ECO:0007669"/>
    <property type="project" value="UniProtKB-KW"/>
</dbReference>
<dbReference type="InterPro" id="IPR027410">
    <property type="entry name" value="TCP-1-like_intermed_sf"/>
</dbReference>
<keyword evidence="5" id="KW-0963">Cytoplasm</keyword>
<evidence type="ECO:0000256" key="9">
    <source>
        <dbReference type="ARBA" id="ARBA00030049"/>
    </source>
</evidence>
<proteinExistence type="inferred from homology"/>
<gene>
    <name evidence="12" type="ORF">CTheo_85</name>
</gene>
<comment type="subcellular location">
    <subcellularLocation>
        <location evidence="1">Cytoplasm</location>
    </subcellularLocation>
</comment>
<evidence type="ECO:0000256" key="10">
    <source>
        <dbReference type="RuleBase" id="RU004187"/>
    </source>
</evidence>
<dbReference type="NCBIfam" id="NF041083">
    <property type="entry name" value="thermosome_beta"/>
    <property type="match status" value="1"/>
</dbReference>
<evidence type="ECO:0000256" key="3">
    <source>
        <dbReference type="ARBA" id="ARBA00011531"/>
    </source>
</evidence>
<reference evidence="12 13" key="1">
    <citation type="journal article" date="2019" name="Fungal Biol. Biotechnol.">
        <title>Draft genome sequence of fastidious pathogen Ceratobasidium theobromae, which causes vascular-streak dieback in Theobroma cacao.</title>
        <authorList>
            <person name="Ali S.S."/>
            <person name="Asman A."/>
            <person name="Shao J."/>
            <person name="Firmansyah A.P."/>
            <person name="Susilo A.W."/>
            <person name="Rosmana A."/>
            <person name="McMahon P."/>
            <person name="Junaid M."/>
            <person name="Guest D."/>
            <person name="Kheng T.Y."/>
            <person name="Meinhardt L.W."/>
            <person name="Bailey B.A."/>
        </authorList>
    </citation>
    <scope>NUCLEOTIDE SEQUENCE [LARGE SCALE GENOMIC DNA]</scope>
    <source>
        <strain evidence="12 13">CT2</strain>
    </source>
</reference>
<dbReference type="FunFam" id="3.50.7.10:FF:000009">
    <property type="entry name" value="T-complex protein 1 subunit alpha"/>
    <property type="match status" value="1"/>
</dbReference>
<dbReference type="NCBIfam" id="TIGR02340">
    <property type="entry name" value="chap_CCT_alpha"/>
    <property type="match status" value="1"/>
</dbReference>
<dbReference type="EMBL" id="SSOP01000001">
    <property type="protein sequence ID" value="KAB5596448.1"/>
    <property type="molecule type" value="Genomic_DNA"/>
</dbReference>
<dbReference type="SUPFAM" id="SSF52029">
    <property type="entry name" value="GroEL apical domain-like"/>
    <property type="match status" value="1"/>
</dbReference>
<dbReference type="InterPro" id="IPR012715">
    <property type="entry name" value="Chap_CCT_alpha"/>
</dbReference>
<keyword evidence="8 10" id="KW-0143">Chaperone</keyword>
<dbReference type="InterPro" id="IPR017998">
    <property type="entry name" value="Chaperone_TCP-1"/>
</dbReference>
<dbReference type="NCBIfam" id="NF041082">
    <property type="entry name" value="thermosome_alpha"/>
    <property type="match status" value="1"/>
</dbReference>
<dbReference type="PANTHER" id="PTHR11353">
    <property type="entry name" value="CHAPERONIN"/>
    <property type="match status" value="1"/>
</dbReference>
<dbReference type="GO" id="GO:0140662">
    <property type="term" value="F:ATP-dependent protein folding chaperone"/>
    <property type="evidence" value="ECO:0007669"/>
    <property type="project" value="InterPro"/>
</dbReference>
<comment type="subunit">
    <text evidence="3">Heterooligomeric complex of about 850 to 900 kDa that forms two stacked rings, 12 to 16 nm in diameter.</text>
</comment>
<protein>
    <recommendedName>
        <fullName evidence="4">T-complex protein 1 subunit alpha</fullName>
    </recommendedName>
    <alternativeName>
        <fullName evidence="9">CCT-alpha</fullName>
    </alternativeName>
</protein>
<dbReference type="SUPFAM" id="SSF51556">
    <property type="entry name" value="Metallo-dependent hydrolases"/>
    <property type="match status" value="1"/>
</dbReference>
<evidence type="ECO:0000256" key="8">
    <source>
        <dbReference type="ARBA" id="ARBA00023186"/>
    </source>
</evidence>
<evidence type="ECO:0000313" key="12">
    <source>
        <dbReference type="EMBL" id="KAB5596448.1"/>
    </source>
</evidence>
<dbReference type="Gene3D" id="3.20.20.140">
    <property type="entry name" value="Metal-dependent hydrolases"/>
    <property type="match status" value="1"/>
</dbReference>
<evidence type="ECO:0000256" key="5">
    <source>
        <dbReference type="ARBA" id="ARBA00022490"/>
    </source>
</evidence>
<accession>A0A5N5QXP4</accession>
<dbReference type="Gene3D" id="3.30.260.10">
    <property type="entry name" value="TCP-1-like chaperonin intermediate domain"/>
    <property type="match status" value="1"/>
</dbReference>
<evidence type="ECO:0000256" key="1">
    <source>
        <dbReference type="ARBA" id="ARBA00004496"/>
    </source>
</evidence>
<dbReference type="Gene3D" id="2.30.40.10">
    <property type="entry name" value="Urease, subunit C, domain 1"/>
    <property type="match status" value="1"/>
</dbReference>
<keyword evidence="13" id="KW-1185">Reference proteome</keyword>
<dbReference type="InterPro" id="IPR011059">
    <property type="entry name" value="Metal-dep_hydrolase_composite"/>
</dbReference>
<dbReference type="CDD" id="cd03335">
    <property type="entry name" value="TCP1_alpha"/>
    <property type="match status" value="1"/>
</dbReference>
<dbReference type="GO" id="GO:0016887">
    <property type="term" value="F:ATP hydrolysis activity"/>
    <property type="evidence" value="ECO:0007669"/>
    <property type="project" value="InterPro"/>
</dbReference>
<dbReference type="InterPro" id="IPR002423">
    <property type="entry name" value="Cpn60/GroEL/TCP-1"/>
</dbReference>
<dbReference type="InterPro" id="IPR027413">
    <property type="entry name" value="GROEL-like_equatorial_sf"/>
</dbReference>
<sequence length="997" mass="108437">MMSTPIAQVFIGNVVNTPTLGRLEILEERVILVDVNGFIADLCPLAAPSPAALHYLHNMPASSIVRLPPTSFFAPTFVDLHLHAPQFLYLGTGLHLPLLIWLDEYAYRAEERLDSDPELARKACYGVYLRLAQRLAENGTGAVMAFGTINEDTNIILAEAFQAVGLRVFVGKLSMDQSSRPSYRETSTSSSLVSARSFIRRCRGLVSSVPAPLRLVEPVLTPRFVPTCSDAVLRGLSLISRGENVKVQSHLAEALDQVDYVRQSRGKSDIDIFHDAGLLSPRSIFAHCTFLELPELGRLREAGSAVAHCPLSNAYFSTLPFRLREALDMGLKVGLGTDIAGGYQMDIMSAMRQAVITSRMRNGFQTELVPGEAPFSIDWRESLYLATRGGAIALGLNTGILQPGAPFDAQRIDFFNSAGEGLGDMDFFDTPMILTEAIVEKWWCLGNSANRVFLGGDRVSGQEIRDQNVIAAQTIANIVKSSLGPLGLDKMLVDNIGEVTISNDGATILSMLEVEHPAGRIFVDLAQKQDKEVGDGTTSVVIIAAELLRRANELVKMKIHPTTVITGYRLACREGCKFMMDQLSVKVDSLGRDALVNAAKTSMSSKIIGSDDDLFAPMAVDAMLAVKTINPRGETKYPVKAVNVLKAHGKSARESIYIKGYALNCTVASQAMKTRITNAKIACLDINFHKHRMQMGIQILVDNPEQLEDIRKRESEITLERIRKILATGANVILTTKGIDDLCLKEFVEAGAMAVRRCKKEDLKRIARATGATFVTNLANLEGDETFEASSLGYADEVVQERVSDDELIIVRGTKVVNSSSIILRGANDYMLDEMERAMHDTLSIIKRTLESGMVVPGGGAVETALSIYLENFATTLGSREQLAIAEFAAALLVIPKTLAVNAAKDSTELTAKLRAYHHAGQNAAAGDPKRQLMRYGLDLLNGEVRDNLGAGVLEPTVSKVRSLKSAFEAAVSLLRIDDAIHCAPEPKGGEDDGHGH</sequence>
<dbReference type="PROSITE" id="PS00995">
    <property type="entry name" value="TCP1_3"/>
    <property type="match status" value="1"/>
</dbReference>
<dbReference type="PRINTS" id="PR00304">
    <property type="entry name" value="TCOMPLEXTCP1"/>
</dbReference>
<dbReference type="Pfam" id="PF00118">
    <property type="entry name" value="Cpn60_TCP1"/>
    <property type="match status" value="1"/>
</dbReference>
<dbReference type="InterPro" id="IPR053374">
    <property type="entry name" value="TCP-1_chaperonin"/>
</dbReference>
<keyword evidence="7 10" id="KW-0067">ATP-binding</keyword>
<comment type="similarity">
    <text evidence="2 10">Belongs to the TCP-1 chaperonin family.</text>
</comment>
<evidence type="ECO:0000259" key="11">
    <source>
        <dbReference type="Pfam" id="PF01979"/>
    </source>
</evidence>